<accession>A0AAD7AAI1</accession>
<evidence type="ECO:0000313" key="3">
    <source>
        <dbReference type="Proteomes" id="UP001218218"/>
    </source>
</evidence>
<feature type="domain" description="Ribonuclease H1 N-terminal" evidence="1">
    <location>
        <begin position="47"/>
        <end position="89"/>
    </location>
</feature>
<reference evidence="2" key="1">
    <citation type="submission" date="2023-03" db="EMBL/GenBank/DDBJ databases">
        <title>Massive genome expansion in bonnet fungi (Mycena s.s.) driven by repeated elements and novel gene families across ecological guilds.</title>
        <authorList>
            <consortium name="Lawrence Berkeley National Laboratory"/>
            <person name="Harder C.B."/>
            <person name="Miyauchi S."/>
            <person name="Viragh M."/>
            <person name="Kuo A."/>
            <person name="Thoen E."/>
            <person name="Andreopoulos B."/>
            <person name="Lu D."/>
            <person name="Skrede I."/>
            <person name="Drula E."/>
            <person name="Henrissat B."/>
            <person name="Morin E."/>
            <person name="Kohler A."/>
            <person name="Barry K."/>
            <person name="LaButti K."/>
            <person name="Morin E."/>
            <person name="Salamov A."/>
            <person name="Lipzen A."/>
            <person name="Mereny Z."/>
            <person name="Hegedus B."/>
            <person name="Baldrian P."/>
            <person name="Stursova M."/>
            <person name="Weitz H."/>
            <person name="Taylor A."/>
            <person name="Grigoriev I.V."/>
            <person name="Nagy L.G."/>
            <person name="Martin F."/>
            <person name="Kauserud H."/>
        </authorList>
    </citation>
    <scope>NUCLEOTIDE SEQUENCE</scope>
    <source>
        <strain evidence="2">CBHHK002</strain>
    </source>
</reference>
<proteinExistence type="predicted"/>
<evidence type="ECO:0000259" key="1">
    <source>
        <dbReference type="Pfam" id="PF01693"/>
    </source>
</evidence>
<protein>
    <recommendedName>
        <fullName evidence="1">Ribonuclease H1 N-terminal domain-containing protein</fullName>
    </recommendedName>
</protein>
<dbReference type="Gene3D" id="3.40.970.10">
    <property type="entry name" value="Ribonuclease H1, N-terminal domain"/>
    <property type="match status" value="1"/>
</dbReference>
<keyword evidence="3" id="KW-1185">Reference proteome</keyword>
<dbReference type="AlphaFoldDB" id="A0AAD7AAI1"/>
<dbReference type="InterPro" id="IPR037056">
    <property type="entry name" value="RNase_H1_N_sf"/>
</dbReference>
<dbReference type="Pfam" id="PF01693">
    <property type="entry name" value="Cauli_VI"/>
    <property type="match status" value="1"/>
</dbReference>
<dbReference type="InterPro" id="IPR009027">
    <property type="entry name" value="Ribosomal_bL9/RNase_H1_N"/>
</dbReference>
<organism evidence="2 3">
    <name type="scientific">Mycena albidolilacea</name>
    <dbReference type="NCBI Taxonomy" id="1033008"/>
    <lineage>
        <taxon>Eukaryota</taxon>
        <taxon>Fungi</taxon>
        <taxon>Dikarya</taxon>
        <taxon>Basidiomycota</taxon>
        <taxon>Agaricomycotina</taxon>
        <taxon>Agaricomycetes</taxon>
        <taxon>Agaricomycetidae</taxon>
        <taxon>Agaricales</taxon>
        <taxon>Marasmiineae</taxon>
        <taxon>Mycenaceae</taxon>
        <taxon>Mycena</taxon>
    </lineage>
</organism>
<name>A0AAD7AAI1_9AGAR</name>
<gene>
    <name evidence="2" type="ORF">DFH08DRAFT_956553</name>
</gene>
<dbReference type="SUPFAM" id="SSF55658">
    <property type="entry name" value="L9 N-domain-like"/>
    <property type="match status" value="1"/>
</dbReference>
<comment type="caution">
    <text evidence="2">The sequence shown here is derived from an EMBL/GenBank/DDBJ whole genome shotgun (WGS) entry which is preliminary data.</text>
</comment>
<dbReference type="EMBL" id="JARIHO010000011">
    <property type="protein sequence ID" value="KAJ7353493.1"/>
    <property type="molecule type" value="Genomic_DNA"/>
</dbReference>
<dbReference type="InterPro" id="IPR011320">
    <property type="entry name" value="RNase_H1_N"/>
</dbReference>
<sequence>MDVDALAHAAARLSLGFRCCDDCCEPRFVFLPGDPPEAELSASSKHKFYVVKKGAPGQEGIYSHWDLAQPQVLRIRGALHESCSTADVARRIWADYCHQHHAHTDAHPPAPPAYSPVTPLSSPRAVVTPSSSLCLSVTTTIPSRLRAPPATPTTPTPSKFYRVAGTPRVLIYAERELRALGTTPSLLIGKSLVDVEDDNNITPGGTLHFYRVFGSPRVQHSREAAVVELVETQATGLLVGTLLAAVDH</sequence>
<evidence type="ECO:0000313" key="2">
    <source>
        <dbReference type="EMBL" id="KAJ7353493.1"/>
    </source>
</evidence>
<dbReference type="Proteomes" id="UP001218218">
    <property type="component" value="Unassembled WGS sequence"/>
</dbReference>